<evidence type="ECO:0000313" key="2">
    <source>
        <dbReference type="EMBL" id="KAA8569436.1"/>
    </source>
</evidence>
<organism evidence="2 3">
    <name type="scientific">Monilinia fructicola</name>
    <name type="common">Brown rot fungus</name>
    <name type="synonym">Ciboria fructicola</name>
    <dbReference type="NCBI Taxonomy" id="38448"/>
    <lineage>
        <taxon>Eukaryota</taxon>
        <taxon>Fungi</taxon>
        <taxon>Dikarya</taxon>
        <taxon>Ascomycota</taxon>
        <taxon>Pezizomycotina</taxon>
        <taxon>Leotiomycetes</taxon>
        <taxon>Helotiales</taxon>
        <taxon>Sclerotiniaceae</taxon>
        <taxon>Monilinia</taxon>
    </lineage>
</organism>
<sequence>MVRIYSTLYASMSLTLPRYNLEKMVSLSSFEPFPISLDGIRSPSRIFFLVYLSTPLSLIEHKILGIFILCLCSIDEKRRAQPQFPSEAFLAYDATWDLLRACIDPWPAEGKYRVMPRPAGPSRLPRPLVEPSSRLSSPRPVSARECDTPFGCAPQPHQINRRNTTPHLDPNPPHSLPPSLVPSIHPPIHPRPKLPPPHSTSPFHKRVSICISLVTLTPPLSFPYVLPRVLPHPDEMRCNPTPHHTTPPPNAEPRAPRCKMGEVGVEMYVWWEGGVWGVGVGVGDGDDNDDDNNDSREVIEIDILLV</sequence>
<evidence type="ECO:0000313" key="3">
    <source>
        <dbReference type="Proteomes" id="UP000322873"/>
    </source>
</evidence>
<keyword evidence="3" id="KW-1185">Reference proteome</keyword>
<comment type="caution">
    <text evidence="2">The sequence shown here is derived from an EMBL/GenBank/DDBJ whole genome shotgun (WGS) entry which is preliminary data.</text>
</comment>
<feature type="region of interest" description="Disordered" evidence="1">
    <location>
        <begin position="237"/>
        <end position="257"/>
    </location>
</feature>
<name>A0A5M9JNV1_MONFR</name>
<feature type="compositionally biased region" description="Low complexity" evidence="1">
    <location>
        <begin position="121"/>
        <end position="141"/>
    </location>
</feature>
<accession>A0A5M9JNV1</accession>
<dbReference type="EMBL" id="VICG01000008">
    <property type="protein sequence ID" value="KAA8569436.1"/>
    <property type="molecule type" value="Genomic_DNA"/>
</dbReference>
<feature type="compositionally biased region" description="Pro residues" evidence="1">
    <location>
        <begin position="169"/>
        <end position="199"/>
    </location>
</feature>
<dbReference type="AlphaFoldDB" id="A0A5M9JNV1"/>
<proteinExistence type="predicted"/>
<dbReference type="Proteomes" id="UP000322873">
    <property type="component" value="Unassembled WGS sequence"/>
</dbReference>
<reference evidence="2 3" key="1">
    <citation type="submission" date="2019-06" db="EMBL/GenBank/DDBJ databases">
        <title>Genome Sequence of the Brown Rot Fungal Pathogen Monilinia fructicola.</title>
        <authorList>
            <person name="De Miccolis Angelini R.M."/>
            <person name="Landi L."/>
            <person name="Abate D."/>
            <person name="Pollastro S."/>
            <person name="Romanazzi G."/>
            <person name="Faretra F."/>
        </authorList>
    </citation>
    <scope>NUCLEOTIDE SEQUENCE [LARGE SCALE GENOMIC DNA]</scope>
    <source>
        <strain evidence="2 3">Mfrc123</strain>
    </source>
</reference>
<feature type="region of interest" description="Disordered" evidence="1">
    <location>
        <begin position="116"/>
        <end position="200"/>
    </location>
</feature>
<gene>
    <name evidence="2" type="ORF">EYC84_001072</name>
</gene>
<evidence type="ECO:0000256" key="1">
    <source>
        <dbReference type="SAM" id="MobiDB-lite"/>
    </source>
</evidence>
<protein>
    <submittedName>
        <fullName evidence="2">Uncharacterized protein</fullName>
    </submittedName>
</protein>